<dbReference type="RefSeq" id="WP_025410689.1">
    <property type="nucleotide sequence ID" value="NZ_CP007128.1"/>
</dbReference>
<dbReference type="InterPro" id="IPR029058">
    <property type="entry name" value="AB_hydrolase_fold"/>
</dbReference>
<feature type="domain" description="AB hydrolase-1" evidence="3">
    <location>
        <begin position="53"/>
        <end position="235"/>
    </location>
</feature>
<sequence>MAQRIVQSVRSERALPDAGRRLTLAFGLERRDERVPAILSLPAASAERRAPGVLLLHGYSSHKEQMADSIGRVLLRHGIASLAIDLPLHGERRGGMEMQAMRNPMALASAWRSAQADARLALGYLGARPEIDAGCLAIVGYSMGSFLGVLVAAAESKVRALVLAAGGDLPDGTPFEKLVRTLADPLRAVRKLDGRPLLMVHGKRDRTVTPAQAQRLFDAAAEPKTLRWWDAGHYLPDAAIDDAAEWLRTALGVERRVA</sequence>
<dbReference type="OrthoDB" id="65529at2"/>
<organism evidence="4 5">
    <name type="scientific">Gemmatirosa kalamazoonensis</name>
    <dbReference type="NCBI Taxonomy" id="861299"/>
    <lineage>
        <taxon>Bacteria</taxon>
        <taxon>Pseudomonadati</taxon>
        <taxon>Gemmatimonadota</taxon>
        <taxon>Gemmatimonadia</taxon>
        <taxon>Gemmatimonadales</taxon>
        <taxon>Gemmatimonadaceae</taxon>
        <taxon>Gemmatirosa</taxon>
    </lineage>
</organism>
<dbReference type="Pfam" id="PF12697">
    <property type="entry name" value="Abhydrolase_6"/>
    <property type="match status" value="1"/>
</dbReference>
<dbReference type="Proteomes" id="UP000019151">
    <property type="component" value="Chromosome"/>
</dbReference>
<keyword evidence="1" id="KW-0378">Hydrolase</keyword>
<dbReference type="Gene3D" id="3.40.50.1820">
    <property type="entry name" value="alpha/beta hydrolase"/>
    <property type="match status" value="1"/>
</dbReference>
<evidence type="ECO:0000313" key="5">
    <source>
        <dbReference type="Proteomes" id="UP000019151"/>
    </source>
</evidence>
<dbReference type="PANTHER" id="PTHR22946:SF9">
    <property type="entry name" value="POLYKETIDE TRANSFERASE AF380"/>
    <property type="match status" value="1"/>
</dbReference>
<accession>W0REE7</accession>
<dbReference type="GO" id="GO:0004177">
    <property type="term" value="F:aminopeptidase activity"/>
    <property type="evidence" value="ECO:0007669"/>
    <property type="project" value="UniProtKB-KW"/>
</dbReference>
<keyword evidence="4" id="KW-0031">Aminopeptidase</keyword>
<dbReference type="InterPro" id="IPR050261">
    <property type="entry name" value="FrsA_esterase"/>
</dbReference>
<dbReference type="InParanoid" id="W0REE7"/>
<evidence type="ECO:0000256" key="1">
    <source>
        <dbReference type="ARBA" id="ARBA00022801"/>
    </source>
</evidence>
<keyword evidence="5" id="KW-1185">Reference proteome</keyword>
<reference evidence="4 5" key="1">
    <citation type="journal article" date="2014" name="Genome Announc.">
        <title>Genome Sequence and Methylome of Soil Bacterium Gemmatirosa kalamazoonensis KBS708T, a Member of the Rarely Cultivated Gemmatimonadetes Phylum.</title>
        <authorList>
            <person name="Debruyn J.M."/>
            <person name="Radosevich M."/>
            <person name="Wommack K.E."/>
            <person name="Polson S.W."/>
            <person name="Hauser L.J."/>
            <person name="Fawaz M.N."/>
            <person name="Korlach J."/>
            <person name="Tsai Y.C."/>
        </authorList>
    </citation>
    <scope>NUCLEOTIDE SEQUENCE [LARGE SCALE GENOMIC DNA]</scope>
    <source>
        <strain evidence="4 5">KBS708</strain>
    </source>
</reference>
<dbReference type="PATRIC" id="fig|861299.3.peg.1664"/>
<dbReference type="GO" id="GO:0052689">
    <property type="term" value="F:carboxylic ester hydrolase activity"/>
    <property type="evidence" value="ECO:0007669"/>
    <property type="project" value="UniProtKB-ARBA"/>
</dbReference>
<dbReference type="KEGG" id="gba:J421_1639"/>
<gene>
    <name evidence="4" type="ORF">J421_1639</name>
</gene>
<proteinExistence type="inferred from homology"/>
<dbReference type="SUPFAM" id="SSF53474">
    <property type="entry name" value="alpha/beta-Hydrolases"/>
    <property type="match status" value="1"/>
</dbReference>
<evidence type="ECO:0000256" key="2">
    <source>
        <dbReference type="ARBA" id="ARBA00038115"/>
    </source>
</evidence>
<name>W0REE7_9BACT</name>
<evidence type="ECO:0000259" key="3">
    <source>
        <dbReference type="Pfam" id="PF12697"/>
    </source>
</evidence>
<evidence type="ECO:0000313" key="4">
    <source>
        <dbReference type="EMBL" id="AHG89176.1"/>
    </source>
</evidence>
<dbReference type="AlphaFoldDB" id="W0REE7"/>
<dbReference type="HOGENOM" id="CLU_1101476_0_0_0"/>
<dbReference type="FunCoup" id="W0REE7">
    <property type="interactions" value="75"/>
</dbReference>
<keyword evidence="4" id="KW-0645">Protease</keyword>
<dbReference type="STRING" id="861299.J421_1639"/>
<dbReference type="eggNOG" id="COG1073">
    <property type="taxonomic scope" value="Bacteria"/>
</dbReference>
<comment type="similarity">
    <text evidence="2">Belongs to the AB hydrolase superfamily. FUS2 hydrolase family.</text>
</comment>
<dbReference type="EMBL" id="CP007128">
    <property type="protein sequence ID" value="AHG89176.1"/>
    <property type="molecule type" value="Genomic_DNA"/>
</dbReference>
<dbReference type="PANTHER" id="PTHR22946">
    <property type="entry name" value="DIENELACTONE HYDROLASE DOMAIN-CONTAINING PROTEIN-RELATED"/>
    <property type="match status" value="1"/>
</dbReference>
<dbReference type="InterPro" id="IPR000073">
    <property type="entry name" value="AB_hydrolase_1"/>
</dbReference>
<protein>
    <submittedName>
        <fullName evidence="4">Dipeptidyl aminopeptidase/acylaminoacyl-peptidases-like protein</fullName>
    </submittedName>
</protein>